<sequence length="291" mass="34030">MVNNDVKKIEHPDNSEEKYIWRFEPFLSFLHILVILSFLSLAITGMTIKFAGVGIFQTASKLMGGYEVTGYIHRLAAIITFIYFVLHIGFLVKKVAKQKRSFKHMLSGENSMVPNKRDWKEFIGTIKWFFGKGERPSYGRWTYWEKFDYFAVFWGIAVIGSSGLILWFPEFFTYLGLPGWFINVASIVHSDEALLATGFIFTIHFFNTHFRPDKFPMDNVIFTGRVPLEEFKKDRPREYQILIENNKLEERFAPPPPEWLVKFAKYFGFTALSIGLIIVIMIIYAMIFLYK</sequence>
<dbReference type="GO" id="GO:0022904">
    <property type="term" value="P:respiratory electron transport chain"/>
    <property type="evidence" value="ECO:0007669"/>
    <property type="project" value="InterPro"/>
</dbReference>
<dbReference type="Gene3D" id="1.20.950.20">
    <property type="entry name" value="Transmembrane di-heme cytochromes, Chain C"/>
    <property type="match status" value="1"/>
</dbReference>
<keyword evidence="5 6" id="KW-0472">Membrane</keyword>
<dbReference type="AlphaFoldDB" id="A0A0W8FVV4"/>
<dbReference type="EMBL" id="LNQE01000778">
    <property type="protein sequence ID" value="KUG25047.1"/>
    <property type="molecule type" value="Genomic_DNA"/>
</dbReference>
<evidence type="ECO:0000256" key="3">
    <source>
        <dbReference type="ARBA" id="ARBA00022692"/>
    </source>
</evidence>
<dbReference type="InterPro" id="IPR016174">
    <property type="entry name" value="Di-haem_cyt_TM"/>
</dbReference>
<dbReference type="SUPFAM" id="SSF81342">
    <property type="entry name" value="Transmembrane di-heme cytochromes"/>
    <property type="match status" value="1"/>
</dbReference>
<keyword evidence="4 6" id="KW-1133">Transmembrane helix</keyword>
<dbReference type="GO" id="GO:0009055">
    <property type="term" value="F:electron transfer activity"/>
    <property type="evidence" value="ECO:0007669"/>
    <property type="project" value="InterPro"/>
</dbReference>
<evidence type="ECO:0000256" key="4">
    <source>
        <dbReference type="ARBA" id="ARBA00022989"/>
    </source>
</evidence>
<gene>
    <name evidence="8" type="ORF">ASZ90_005139</name>
</gene>
<feature type="transmembrane region" description="Helical" evidence="6">
    <location>
        <begin position="266"/>
        <end position="290"/>
    </location>
</feature>
<feature type="transmembrane region" description="Helical" evidence="6">
    <location>
        <begin position="71"/>
        <end position="92"/>
    </location>
</feature>
<proteinExistence type="predicted"/>
<keyword evidence="2" id="KW-1003">Cell membrane</keyword>
<evidence type="ECO:0000313" key="8">
    <source>
        <dbReference type="EMBL" id="KUG25047.1"/>
    </source>
</evidence>
<dbReference type="InterPro" id="IPR011577">
    <property type="entry name" value="Cyt_b561_bac/Ni-Hgenase"/>
</dbReference>
<reference evidence="8" key="1">
    <citation type="journal article" date="2015" name="Proc. Natl. Acad. Sci. U.S.A.">
        <title>Networks of energetic and metabolic interactions define dynamics in microbial communities.</title>
        <authorList>
            <person name="Embree M."/>
            <person name="Liu J.K."/>
            <person name="Al-Bassam M.M."/>
            <person name="Zengler K."/>
        </authorList>
    </citation>
    <scope>NUCLEOTIDE SEQUENCE</scope>
</reference>
<evidence type="ECO:0000256" key="6">
    <source>
        <dbReference type="SAM" id="Phobius"/>
    </source>
</evidence>
<organism evidence="8">
    <name type="scientific">hydrocarbon metagenome</name>
    <dbReference type="NCBI Taxonomy" id="938273"/>
    <lineage>
        <taxon>unclassified sequences</taxon>
        <taxon>metagenomes</taxon>
        <taxon>ecological metagenomes</taxon>
    </lineage>
</organism>
<protein>
    <submittedName>
        <fullName evidence="8">Cytochrome c family protein</fullName>
    </submittedName>
</protein>
<evidence type="ECO:0000256" key="1">
    <source>
        <dbReference type="ARBA" id="ARBA00004651"/>
    </source>
</evidence>
<evidence type="ECO:0000259" key="7">
    <source>
        <dbReference type="Pfam" id="PF01292"/>
    </source>
</evidence>
<dbReference type="Pfam" id="PF01292">
    <property type="entry name" value="Ni_hydr_CYTB"/>
    <property type="match status" value="1"/>
</dbReference>
<comment type="subcellular location">
    <subcellularLocation>
        <location evidence="1">Cell membrane</location>
        <topology evidence="1">Multi-pass membrane protein</topology>
    </subcellularLocation>
</comment>
<accession>A0A0W8FVV4</accession>
<feature type="domain" description="Cytochrome b561 bacterial/Ni-hydrogenase" evidence="7">
    <location>
        <begin position="11"/>
        <end position="108"/>
    </location>
</feature>
<dbReference type="GO" id="GO:0005886">
    <property type="term" value="C:plasma membrane"/>
    <property type="evidence" value="ECO:0007669"/>
    <property type="project" value="UniProtKB-SubCell"/>
</dbReference>
<comment type="caution">
    <text evidence="8">The sequence shown here is derived from an EMBL/GenBank/DDBJ whole genome shotgun (WGS) entry which is preliminary data.</text>
</comment>
<evidence type="ECO:0000256" key="2">
    <source>
        <dbReference type="ARBA" id="ARBA00022475"/>
    </source>
</evidence>
<feature type="transmembrane region" description="Helical" evidence="6">
    <location>
        <begin position="149"/>
        <end position="168"/>
    </location>
</feature>
<evidence type="ECO:0000256" key="5">
    <source>
        <dbReference type="ARBA" id="ARBA00023136"/>
    </source>
</evidence>
<feature type="transmembrane region" description="Helical" evidence="6">
    <location>
        <begin position="26"/>
        <end position="51"/>
    </location>
</feature>
<name>A0A0W8FVV4_9ZZZZ</name>
<keyword evidence="3 6" id="KW-0812">Transmembrane</keyword>